<dbReference type="AlphaFoldDB" id="A0AAE0Y2L7"/>
<comment type="caution">
    <text evidence="1">The sequence shown here is derived from an EMBL/GenBank/DDBJ whole genome shotgun (WGS) entry which is preliminary data.</text>
</comment>
<evidence type="ECO:0000313" key="1">
    <source>
        <dbReference type="EMBL" id="KAK3730875.1"/>
    </source>
</evidence>
<dbReference type="EMBL" id="JAWDGP010007053">
    <property type="protein sequence ID" value="KAK3730875.1"/>
    <property type="molecule type" value="Genomic_DNA"/>
</dbReference>
<protein>
    <submittedName>
        <fullName evidence="1">Uncharacterized protein</fullName>
    </submittedName>
</protein>
<reference evidence="1" key="1">
    <citation type="journal article" date="2023" name="G3 (Bethesda)">
        <title>A reference genome for the long-term kleptoplast-retaining sea slug Elysia crispata morphotype clarki.</title>
        <authorList>
            <person name="Eastman K.E."/>
            <person name="Pendleton A.L."/>
            <person name="Shaikh M.A."/>
            <person name="Suttiyut T."/>
            <person name="Ogas R."/>
            <person name="Tomko P."/>
            <person name="Gavelis G."/>
            <person name="Widhalm J.R."/>
            <person name="Wisecaver J.H."/>
        </authorList>
    </citation>
    <scope>NUCLEOTIDE SEQUENCE</scope>
    <source>
        <strain evidence="1">ECLA1</strain>
    </source>
</reference>
<keyword evidence="2" id="KW-1185">Reference proteome</keyword>
<dbReference type="Proteomes" id="UP001283361">
    <property type="component" value="Unassembled WGS sequence"/>
</dbReference>
<sequence>MILYLLIQGVINVEKNFILLGQIRPHGSPIYCDGNEHIGLYADFRVPDNVSPISFAWLKLAFKTRGFNWLSNRYYLAYTKIEYGMYEDLEWYNFSKTYYL</sequence>
<name>A0AAE0Y2L7_9GAST</name>
<organism evidence="1 2">
    <name type="scientific">Elysia crispata</name>
    <name type="common">lettuce slug</name>
    <dbReference type="NCBI Taxonomy" id="231223"/>
    <lineage>
        <taxon>Eukaryota</taxon>
        <taxon>Metazoa</taxon>
        <taxon>Spiralia</taxon>
        <taxon>Lophotrochozoa</taxon>
        <taxon>Mollusca</taxon>
        <taxon>Gastropoda</taxon>
        <taxon>Heterobranchia</taxon>
        <taxon>Euthyneura</taxon>
        <taxon>Panpulmonata</taxon>
        <taxon>Sacoglossa</taxon>
        <taxon>Placobranchoidea</taxon>
        <taxon>Plakobranchidae</taxon>
        <taxon>Elysia</taxon>
    </lineage>
</organism>
<proteinExistence type="predicted"/>
<evidence type="ECO:0000313" key="2">
    <source>
        <dbReference type="Proteomes" id="UP001283361"/>
    </source>
</evidence>
<gene>
    <name evidence="1" type="ORF">RRG08_058120</name>
</gene>
<accession>A0AAE0Y2L7</accession>